<gene>
    <name evidence="2" type="ORF">SPV1_02732</name>
</gene>
<dbReference type="Pfam" id="PF07157">
    <property type="entry name" value="DNA_circ_N"/>
    <property type="match status" value="1"/>
</dbReference>
<comment type="caution">
    <text evidence="2">The sequence shown here is derived from an EMBL/GenBank/DDBJ whole genome shotgun (WGS) entry which is preliminary data.</text>
</comment>
<dbReference type="OrthoDB" id="378644at2"/>
<dbReference type="eggNOG" id="COG4228">
    <property type="taxonomic scope" value="Bacteria"/>
</dbReference>
<evidence type="ECO:0000259" key="1">
    <source>
        <dbReference type="Pfam" id="PF07157"/>
    </source>
</evidence>
<sequence>MAWADQLLDASFKGITFEFISTDDGCDSAIVEHAYPYVNGADLEETGDGAWHTAGQAVFYGPDYEQRLQSFLKAVRSGGAGEFVHPIFGLVPQAVARLRTGSIRHDADNPDRATVAIEFIESTPASPFFTRSTASQTAEASASHGDSALSAVSTSIADVVDRLRAASPIAALDTLRAQMTAPLAQLAAGEGVVLSMLDVIRYPAAWATDIAALSAGMVDMFTFSAGSGLNADWINAQLQLAGLSSYSSAQTSGPIVAGTAPSEAQATAAAATSIRVTSAVRIAQAAGLVLQAESAAPSMSPTEVETVVNVARKEINAAIDQVRITYSIDQARTITEPLKDQALAVQEAGRAVIEARPPLVDKIVEAPANMRLLAHLWYADHDRATELYRLNGGRSVILEAGEQLHAYAG</sequence>
<proteinExistence type="predicted"/>
<organism evidence="2 3">
    <name type="scientific">Mariprofundus ferrooxydans PV-1</name>
    <dbReference type="NCBI Taxonomy" id="314345"/>
    <lineage>
        <taxon>Bacteria</taxon>
        <taxon>Pseudomonadati</taxon>
        <taxon>Pseudomonadota</taxon>
        <taxon>Candidatius Mariprofundia</taxon>
        <taxon>Mariprofundales</taxon>
        <taxon>Mariprofundaceae</taxon>
        <taxon>Mariprofundus</taxon>
    </lineage>
</organism>
<dbReference type="STRING" id="314344.AL013_10575"/>
<dbReference type="EMBL" id="AATS01000002">
    <property type="protein sequence ID" value="EAU55828.1"/>
    <property type="molecule type" value="Genomic_DNA"/>
</dbReference>
<feature type="domain" description="DNA circulation N-terminal" evidence="1">
    <location>
        <begin position="7"/>
        <end position="91"/>
    </location>
</feature>
<dbReference type="AlphaFoldDB" id="Q0F1S2"/>
<dbReference type="Proteomes" id="UP000005297">
    <property type="component" value="Unassembled WGS sequence"/>
</dbReference>
<dbReference type="RefSeq" id="WP_009850847.1">
    <property type="nucleotide sequence ID" value="NZ_DS022295.1"/>
</dbReference>
<evidence type="ECO:0000313" key="3">
    <source>
        <dbReference type="Proteomes" id="UP000005297"/>
    </source>
</evidence>
<dbReference type="InParanoid" id="Q0F1S2"/>
<dbReference type="HOGENOM" id="CLU_050830_0_0_0"/>
<dbReference type="InterPro" id="IPR009826">
    <property type="entry name" value="DNA_circ_N"/>
</dbReference>
<evidence type="ECO:0000313" key="2">
    <source>
        <dbReference type="EMBL" id="EAU55828.1"/>
    </source>
</evidence>
<protein>
    <recommendedName>
        <fullName evidence="1">DNA circulation N-terminal domain-containing protein</fullName>
    </recommendedName>
</protein>
<keyword evidence="3" id="KW-1185">Reference proteome</keyword>
<reference evidence="2 3" key="1">
    <citation type="submission" date="2006-09" db="EMBL/GenBank/DDBJ databases">
        <authorList>
            <person name="Emerson D."/>
            <person name="Ferriera S."/>
            <person name="Johnson J."/>
            <person name="Kravitz S."/>
            <person name="Halpern A."/>
            <person name="Remington K."/>
            <person name="Beeson K."/>
            <person name="Tran B."/>
            <person name="Rogers Y.-H."/>
            <person name="Friedman R."/>
            <person name="Venter J.C."/>
        </authorList>
    </citation>
    <scope>NUCLEOTIDE SEQUENCE [LARGE SCALE GENOMIC DNA]</scope>
    <source>
        <strain evidence="2 3">PV-1</strain>
    </source>
</reference>
<accession>Q0F1S2</accession>
<name>Q0F1S2_9PROT</name>